<dbReference type="PANTHER" id="PTHR34571">
    <property type="entry name" value="(S)-UREIDOGLYCINE AMINOHYDROLASE"/>
    <property type="match status" value="1"/>
</dbReference>
<dbReference type="InterPro" id="IPR013096">
    <property type="entry name" value="Cupin_2"/>
</dbReference>
<dbReference type="CDD" id="cd02211">
    <property type="entry name" value="cupin_UGlyAH_N"/>
    <property type="match status" value="1"/>
</dbReference>
<dbReference type="InterPro" id="IPR011051">
    <property type="entry name" value="RmlC_Cupin_sf"/>
</dbReference>
<dbReference type="EMBL" id="FNCY01000011">
    <property type="protein sequence ID" value="SDH97381.1"/>
    <property type="molecule type" value="Genomic_DNA"/>
</dbReference>
<evidence type="ECO:0000259" key="1">
    <source>
        <dbReference type="Pfam" id="PF07883"/>
    </source>
</evidence>
<dbReference type="STRING" id="83767.SAMN05660652_02625"/>
<dbReference type="AlphaFoldDB" id="A0A1G8GSY3"/>
<dbReference type="NCBIfam" id="TIGR03214">
    <property type="entry name" value="ura-cupin"/>
    <property type="match status" value="1"/>
</dbReference>
<sequence length="268" mass="29581">MIVGYQNNVLGYRAGLLQNRSVIKAGRYAVLEPDGLVRNVIPGFENCDITILGSPKLGASFVDYLLTIYPEGGNLQGFGAPGEETLIYVIEGALSVGTGEQVHDLARGGFAYCPPGVKLFLHNRSGVPARAFLYKRRYVPLEGTTPYIVVGDTEAMPWTEYEGMKDVLVKDFLPKDMAFDCNFHILCFKPGASHGYVETHVQEHGAYCLSGQGMYNLDNQWFPVQKGDYIFMGAYCPQACYAVGRDEDFAYVYSKDCNRDVALSDPSC</sequence>
<keyword evidence="3" id="KW-1185">Reference proteome</keyword>
<dbReference type="Pfam" id="PF07883">
    <property type="entry name" value="Cupin_2"/>
    <property type="match status" value="1"/>
</dbReference>
<organism evidence="2 3">
    <name type="scientific">Propionivibrio dicarboxylicus</name>
    <dbReference type="NCBI Taxonomy" id="83767"/>
    <lineage>
        <taxon>Bacteria</taxon>
        <taxon>Pseudomonadati</taxon>
        <taxon>Pseudomonadota</taxon>
        <taxon>Betaproteobacteria</taxon>
        <taxon>Rhodocyclales</taxon>
        <taxon>Rhodocyclaceae</taxon>
        <taxon>Propionivibrio</taxon>
    </lineage>
</organism>
<keyword evidence="2" id="KW-0378">Hydrolase</keyword>
<dbReference type="InterPro" id="IPR044697">
    <property type="entry name" value="UGlyAH_cupin_C"/>
</dbReference>
<protein>
    <submittedName>
        <fullName evidence="2">(S)-ureidoglycine aminohydrolase</fullName>
    </submittedName>
</protein>
<evidence type="ECO:0000313" key="2">
    <source>
        <dbReference type="EMBL" id="SDH97381.1"/>
    </source>
</evidence>
<dbReference type="PANTHER" id="PTHR34571:SF1">
    <property type="entry name" value="(S)-UREIDOGLYCINE AMINOHYDROLASE"/>
    <property type="match status" value="1"/>
</dbReference>
<name>A0A1G8GSY3_9RHOO</name>
<evidence type="ECO:0000313" key="3">
    <source>
        <dbReference type="Proteomes" id="UP000198607"/>
    </source>
</evidence>
<feature type="domain" description="Cupin type-2" evidence="1">
    <location>
        <begin position="186"/>
        <end position="239"/>
    </location>
</feature>
<dbReference type="SUPFAM" id="SSF51182">
    <property type="entry name" value="RmlC-like cupins"/>
    <property type="match status" value="1"/>
</dbReference>
<dbReference type="CDD" id="cd02212">
    <property type="entry name" value="cupin_UGlyAH_C"/>
    <property type="match status" value="1"/>
</dbReference>
<proteinExistence type="predicted"/>
<dbReference type="Gene3D" id="2.60.120.10">
    <property type="entry name" value="Jelly Rolls"/>
    <property type="match status" value="2"/>
</dbReference>
<dbReference type="Proteomes" id="UP000198607">
    <property type="component" value="Unassembled WGS sequence"/>
</dbReference>
<dbReference type="InterPro" id="IPR014710">
    <property type="entry name" value="RmlC-like_jellyroll"/>
</dbReference>
<gene>
    <name evidence="2" type="ORF">SAMN05660652_02625</name>
</gene>
<reference evidence="2 3" key="1">
    <citation type="submission" date="2016-10" db="EMBL/GenBank/DDBJ databases">
        <authorList>
            <person name="de Groot N.N."/>
        </authorList>
    </citation>
    <scope>NUCLEOTIDE SEQUENCE [LARGE SCALE GENOMIC DNA]</scope>
    <source>
        <strain evidence="2 3">DSM 5885</strain>
    </source>
</reference>
<dbReference type="InterPro" id="IPR017627">
    <property type="entry name" value="UGHY"/>
</dbReference>
<dbReference type="GO" id="GO:0071522">
    <property type="term" value="F:ureidoglycine aminohydrolase activity"/>
    <property type="evidence" value="ECO:0007669"/>
    <property type="project" value="InterPro"/>
</dbReference>
<accession>A0A1G8GSY3</accession>
<dbReference type="InterPro" id="IPR044704">
    <property type="entry name" value="UGlyAH_cupin_N"/>
</dbReference>